<dbReference type="InterPro" id="IPR020936">
    <property type="entry name" value="TrhO"/>
</dbReference>
<keyword evidence="6" id="KW-1185">Reference proteome</keyword>
<comment type="catalytic activity">
    <reaction evidence="2">
        <text>uridine(34) in tRNA + AH2 + O2 = 5-hydroxyuridine(34) in tRNA + A + H2O</text>
        <dbReference type="Rhea" id="RHEA:64224"/>
        <dbReference type="Rhea" id="RHEA-COMP:11727"/>
        <dbReference type="Rhea" id="RHEA-COMP:13381"/>
        <dbReference type="ChEBI" id="CHEBI:13193"/>
        <dbReference type="ChEBI" id="CHEBI:15377"/>
        <dbReference type="ChEBI" id="CHEBI:15379"/>
        <dbReference type="ChEBI" id="CHEBI:17499"/>
        <dbReference type="ChEBI" id="CHEBI:65315"/>
        <dbReference type="ChEBI" id="CHEBI:136877"/>
    </reaction>
</comment>
<dbReference type="OrthoDB" id="9778326at2"/>
<dbReference type="SUPFAM" id="SSF52821">
    <property type="entry name" value="Rhodanese/Cell cycle control phosphatase"/>
    <property type="match status" value="1"/>
</dbReference>
<evidence type="ECO:0000256" key="2">
    <source>
        <dbReference type="HAMAP-Rule" id="MF_00469"/>
    </source>
</evidence>
<gene>
    <name evidence="2" type="primary">trhO</name>
    <name evidence="5" type="ORF">SAMN02745166_03213</name>
</gene>
<dbReference type="GO" id="GO:0016705">
    <property type="term" value="F:oxidoreductase activity, acting on paired donors, with incorporation or reduction of molecular oxygen"/>
    <property type="evidence" value="ECO:0007669"/>
    <property type="project" value="UniProtKB-UniRule"/>
</dbReference>
<feature type="domain" description="Rhodanese" evidence="4">
    <location>
        <begin position="129"/>
        <end position="223"/>
    </location>
</feature>
<dbReference type="Pfam" id="PF17773">
    <property type="entry name" value="UPF0176_N"/>
    <property type="match status" value="1"/>
</dbReference>
<dbReference type="Gene3D" id="3.40.250.10">
    <property type="entry name" value="Rhodanese-like domain"/>
    <property type="match status" value="1"/>
</dbReference>
<reference evidence="6" key="1">
    <citation type="submission" date="2017-02" db="EMBL/GenBank/DDBJ databases">
        <authorList>
            <person name="Varghese N."/>
            <person name="Submissions S."/>
        </authorList>
    </citation>
    <scope>NUCLEOTIDE SEQUENCE [LARGE SCALE GENOMIC DNA]</scope>
    <source>
        <strain evidence="6">ATCC 700200</strain>
    </source>
</reference>
<dbReference type="GO" id="GO:0003723">
    <property type="term" value="F:RNA binding"/>
    <property type="evidence" value="ECO:0007669"/>
    <property type="project" value="InterPro"/>
</dbReference>
<dbReference type="GO" id="GO:0140098">
    <property type="term" value="F:catalytic activity, acting on RNA"/>
    <property type="evidence" value="ECO:0007669"/>
    <property type="project" value="UniProtKB-ARBA"/>
</dbReference>
<dbReference type="STRING" id="48467.SAMN02745166_03213"/>
<feature type="active site" evidence="3">
    <location>
        <position position="435"/>
    </location>
</feature>
<dbReference type="SMART" id="SM00450">
    <property type="entry name" value="RHOD"/>
    <property type="match status" value="1"/>
</dbReference>
<comment type="function">
    <text evidence="2">Catalyzes oxygen-dependent 5-hydroxyuridine (ho5U) modification at position 34 in tRNAs.</text>
</comment>
<protein>
    <recommendedName>
        <fullName evidence="2">tRNA uridine(34) hydroxylase</fullName>
        <ecNumber evidence="2">1.14.-.-</ecNumber>
    </recommendedName>
    <alternativeName>
        <fullName evidence="2">tRNA hydroxylation protein O</fullName>
    </alternativeName>
</protein>
<dbReference type="AlphaFoldDB" id="A0A1T4YFZ9"/>
<evidence type="ECO:0000313" key="5">
    <source>
        <dbReference type="EMBL" id="SKB00706.1"/>
    </source>
</evidence>
<accession>A0A1T4YFZ9</accession>
<dbReference type="InterPro" id="IPR006224">
    <property type="entry name" value="PsdUridine_synth_RluA-like_CS"/>
</dbReference>
<dbReference type="CDD" id="cd01518">
    <property type="entry name" value="RHOD_YceA"/>
    <property type="match status" value="1"/>
</dbReference>
<dbReference type="GO" id="GO:0009982">
    <property type="term" value="F:pseudouridine synthase activity"/>
    <property type="evidence" value="ECO:0007669"/>
    <property type="project" value="InterPro"/>
</dbReference>
<dbReference type="GO" id="GO:0006400">
    <property type="term" value="P:tRNA modification"/>
    <property type="evidence" value="ECO:0007669"/>
    <property type="project" value="UniProtKB-UniRule"/>
</dbReference>
<dbReference type="EMBL" id="FUYE01000010">
    <property type="protein sequence ID" value="SKB00706.1"/>
    <property type="molecule type" value="Genomic_DNA"/>
</dbReference>
<dbReference type="Pfam" id="PF00581">
    <property type="entry name" value="Rhodanese"/>
    <property type="match status" value="1"/>
</dbReference>
<dbReference type="InterPro" id="IPR006225">
    <property type="entry name" value="PsdUridine_synth_RluC/D"/>
</dbReference>
<comment type="similarity">
    <text evidence="1">Belongs to the pseudouridine synthase RluA family.</text>
</comment>
<proteinExistence type="inferred from homology"/>
<dbReference type="Proteomes" id="UP000190774">
    <property type="component" value="Unassembled WGS sequence"/>
</dbReference>
<evidence type="ECO:0000256" key="3">
    <source>
        <dbReference type="PIRSR" id="PIRSR606225-1"/>
    </source>
</evidence>
<dbReference type="InterPro" id="IPR020103">
    <property type="entry name" value="PsdUridine_synth_cat_dom_sf"/>
</dbReference>
<dbReference type="PROSITE" id="PS01129">
    <property type="entry name" value="PSI_RLU"/>
    <property type="match status" value="1"/>
</dbReference>
<keyword evidence="2" id="KW-0819">tRNA processing</keyword>
<organism evidence="5 6">
    <name type="scientific">Prosthecobacter debontii</name>
    <dbReference type="NCBI Taxonomy" id="48467"/>
    <lineage>
        <taxon>Bacteria</taxon>
        <taxon>Pseudomonadati</taxon>
        <taxon>Verrucomicrobiota</taxon>
        <taxon>Verrucomicrobiia</taxon>
        <taxon>Verrucomicrobiales</taxon>
        <taxon>Verrucomicrobiaceae</taxon>
        <taxon>Prosthecobacter</taxon>
    </lineage>
</organism>
<dbReference type="PANTHER" id="PTHR43268:SF3">
    <property type="entry name" value="RHODANESE-LIKE DOMAIN-CONTAINING PROTEIN 7-RELATED"/>
    <property type="match status" value="1"/>
</dbReference>
<evidence type="ECO:0000259" key="4">
    <source>
        <dbReference type="PROSITE" id="PS50206"/>
    </source>
</evidence>
<dbReference type="Pfam" id="PF00849">
    <property type="entry name" value="PseudoU_synth_2"/>
    <property type="match status" value="1"/>
</dbReference>
<dbReference type="Gene3D" id="3.30.70.100">
    <property type="match status" value="1"/>
</dbReference>
<keyword evidence="2" id="KW-0560">Oxidoreductase</keyword>
<sequence length="599" mass="67825">MPETAAPVITNIAAYKFATLTDLKSLRERLVTQCRAWGLKGTILLSTEGINLFVAGPAAEIELLLADLRAIEGLEGLMPKYSESDEQPFRRMLVRIKKEIIAFGVEGIEPAKYTSPRMEARTLKQWLDEGRPITLLDTRNDYEVKLGTFKNAHIIGVDHFRDFPEAVRKLPEELKNQPIVTFCTGGIRCEKAAPFMEREGFQQVWQLEGGILKYFEEVGGDYYDGECFVFDQRVGVDPALAETESTQCFVCQTPLSEEDQKDRRYEAHVSCPYCYKTTEEQMKESIAVRHEQIRLLTTPLPGSVPYDHEQPLNVPQSCDGLTLLDTLATVLPHVPRMELLMRFENQRILNQDHQPVPPHQVVRAGERYLRLIPALVEPEVNLDIRILHEDEAVIVLEKPAPLPMHAGGRFNRNTLQYILHQVYEPQKPRPCHRLDANTTGLVIVARTRHFAGQVQRQFSRGEVEKVYLARVQGHPEQDSFSCEAPISDVPGALGSREVDEEQGREARTEFRVLRRDADGSALLEARPITGRTNQIRIHLWQLGFPIVGDPVYLSGGQVGDTQTLDTEAAPLCLHAWKVTFTHPMQKQRVAFETALPTWA</sequence>
<dbReference type="HAMAP" id="MF_00469">
    <property type="entry name" value="TrhO"/>
    <property type="match status" value="1"/>
</dbReference>
<dbReference type="PANTHER" id="PTHR43268">
    <property type="entry name" value="THIOSULFATE SULFURTRANSFERASE/RHODANESE-LIKE DOMAIN-CONTAINING PROTEIN 2"/>
    <property type="match status" value="1"/>
</dbReference>
<dbReference type="InterPro" id="IPR006145">
    <property type="entry name" value="PsdUridine_synth_RsuA/RluA"/>
</dbReference>
<dbReference type="InterPro" id="IPR040503">
    <property type="entry name" value="TRHO_N"/>
</dbReference>
<comment type="similarity">
    <text evidence="2">Belongs to the TrhO family.</text>
</comment>
<dbReference type="EC" id="1.14.-.-" evidence="2"/>
<dbReference type="SUPFAM" id="SSF55120">
    <property type="entry name" value="Pseudouridine synthase"/>
    <property type="match status" value="1"/>
</dbReference>
<name>A0A1T4YFZ9_9BACT</name>
<dbReference type="GO" id="GO:0001522">
    <property type="term" value="P:pseudouridine synthesis"/>
    <property type="evidence" value="ECO:0007669"/>
    <property type="project" value="InterPro"/>
</dbReference>
<evidence type="ECO:0000256" key="1">
    <source>
        <dbReference type="ARBA" id="ARBA00010876"/>
    </source>
</evidence>
<dbReference type="InterPro" id="IPR001763">
    <property type="entry name" value="Rhodanese-like_dom"/>
</dbReference>
<dbReference type="PROSITE" id="PS50206">
    <property type="entry name" value="RHODANESE_3"/>
    <property type="match status" value="1"/>
</dbReference>
<evidence type="ECO:0000313" key="6">
    <source>
        <dbReference type="Proteomes" id="UP000190774"/>
    </source>
</evidence>
<dbReference type="RefSeq" id="WP_078814392.1">
    <property type="nucleotide sequence ID" value="NZ_FUYE01000010.1"/>
</dbReference>
<dbReference type="Gene3D" id="3.30.2350.10">
    <property type="entry name" value="Pseudouridine synthase"/>
    <property type="match status" value="1"/>
</dbReference>
<dbReference type="NCBIfam" id="TIGR00005">
    <property type="entry name" value="rluA_subfam"/>
    <property type="match status" value="1"/>
</dbReference>
<dbReference type="InterPro" id="IPR036873">
    <property type="entry name" value="Rhodanese-like_dom_sf"/>
</dbReference>